<name>A0A401NTC6_SCYTO</name>
<accession>A0A401NTC6</accession>
<comment type="caution">
    <text evidence="1">The sequence shown here is derived from an EMBL/GenBank/DDBJ whole genome shotgun (WGS) entry which is preliminary data.</text>
</comment>
<dbReference type="Proteomes" id="UP000288216">
    <property type="component" value="Unassembled WGS sequence"/>
</dbReference>
<sequence length="118" mass="13592">MQSKQIKKLPDTPQGSLGARVKMYKWLLSTIAPNCCNICGSYGIKELQLVQLGGTEYMNAQLQDTVGPAEYSQRFLQHFRQHFLRLKWAFCQRPGTFLGGMELRKIWGLPMLFYCTLK</sequence>
<keyword evidence="2" id="KW-1185">Reference proteome</keyword>
<gene>
    <name evidence="1" type="ORF">scyTo_0007490</name>
</gene>
<evidence type="ECO:0000313" key="1">
    <source>
        <dbReference type="EMBL" id="GCB64138.1"/>
    </source>
</evidence>
<evidence type="ECO:0000313" key="2">
    <source>
        <dbReference type="Proteomes" id="UP000288216"/>
    </source>
</evidence>
<proteinExistence type="predicted"/>
<reference evidence="1 2" key="1">
    <citation type="journal article" date="2018" name="Nat. Ecol. Evol.">
        <title>Shark genomes provide insights into elasmobranch evolution and the origin of vertebrates.</title>
        <authorList>
            <person name="Hara Y"/>
            <person name="Yamaguchi K"/>
            <person name="Onimaru K"/>
            <person name="Kadota M"/>
            <person name="Koyanagi M"/>
            <person name="Keeley SD"/>
            <person name="Tatsumi K"/>
            <person name="Tanaka K"/>
            <person name="Motone F"/>
            <person name="Kageyama Y"/>
            <person name="Nozu R"/>
            <person name="Adachi N"/>
            <person name="Nishimura O"/>
            <person name="Nakagawa R"/>
            <person name="Tanegashima C"/>
            <person name="Kiyatake I"/>
            <person name="Matsumoto R"/>
            <person name="Murakumo K"/>
            <person name="Nishida K"/>
            <person name="Terakita A"/>
            <person name="Kuratani S"/>
            <person name="Sato K"/>
            <person name="Hyodo S Kuraku.S."/>
        </authorList>
    </citation>
    <scope>NUCLEOTIDE SEQUENCE [LARGE SCALE GENOMIC DNA]</scope>
</reference>
<protein>
    <submittedName>
        <fullName evidence="1">Uncharacterized protein</fullName>
    </submittedName>
</protein>
<dbReference type="EMBL" id="BFAA01002727">
    <property type="protein sequence ID" value="GCB64138.1"/>
    <property type="molecule type" value="Genomic_DNA"/>
</dbReference>
<dbReference type="AlphaFoldDB" id="A0A401NTC6"/>
<organism evidence="1 2">
    <name type="scientific">Scyliorhinus torazame</name>
    <name type="common">Cloudy catshark</name>
    <name type="synonym">Catulus torazame</name>
    <dbReference type="NCBI Taxonomy" id="75743"/>
    <lineage>
        <taxon>Eukaryota</taxon>
        <taxon>Metazoa</taxon>
        <taxon>Chordata</taxon>
        <taxon>Craniata</taxon>
        <taxon>Vertebrata</taxon>
        <taxon>Chondrichthyes</taxon>
        <taxon>Elasmobranchii</taxon>
        <taxon>Galeomorphii</taxon>
        <taxon>Galeoidea</taxon>
        <taxon>Carcharhiniformes</taxon>
        <taxon>Scyliorhinidae</taxon>
        <taxon>Scyliorhinus</taxon>
    </lineage>
</organism>